<keyword evidence="5" id="KW-1185">Reference proteome</keyword>
<accession>A0A7J9D6D9</accession>
<comment type="caution">
    <text evidence="4">The sequence shown here is derived from an EMBL/GenBank/DDBJ whole genome shotgun (WGS) entry which is preliminary data.</text>
</comment>
<dbReference type="Pfam" id="PF10536">
    <property type="entry name" value="PMD"/>
    <property type="match status" value="1"/>
</dbReference>
<evidence type="ECO:0000313" key="4">
    <source>
        <dbReference type="EMBL" id="MBA0756144.1"/>
    </source>
</evidence>
<reference evidence="4 5" key="1">
    <citation type="journal article" date="2019" name="Genome Biol. Evol.">
        <title>Insights into the evolution of the New World diploid cottons (Gossypium, subgenus Houzingenia) based on genome sequencing.</title>
        <authorList>
            <person name="Grover C.E."/>
            <person name="Arick M.A. 2nd"/>
            <person name="Thrash A."/>
            <person name="Conover J.L."/>
            <person name="Sanders W.S."/>
            <person name="Peterson D.G."/>
            <person name="Frelichowski J.E."/>
            <person name="Scheffler J.A."/>
            <person name="Scheffler B.E."/>
            <person name="Wendel J.F."/>
        </authorList>
    </citation>
    <scope>NUCLEOTIDE SEQUENCE [LARGE SCALE GENOMIC DNA]</scope>
    <source>
        <strain evidence="4">5</strain>
        <tissue evidence="4">Leaf</tissue>
    </source>
</reference>
<dbReference type="InterPro" id="IPR044824">
    <property type="entry name" value="MAIN-like"/>
</dbReference>
<organism evidence="4 5">
    <name type="scientific">Gossypium gossypioides</name>
    <name type="common">Mexican cotton</name>
    <name type="synonym">Selera gossypioides</name>
    <dbReference type="NCBI Taxonomy" id="34282"/>
    <lineage>
        <taxon>Eukaryota</taxon>
        <taxon>Viridiplantae</taxon>
        <taxon>Streptophyta</taxon>
        <taxon>Embryophyta</taxon>
        <taxon>Tracheophyta</taxon>
        <taxon>Spermatophyta</taxon>
        <taxon>Magnoliopsida</taxon>
        <taxon>eudicotyledons</taxon>
        <taxon>Gunneridae</taxon>
        <taxon>Pentapetalae</taxon>
        <taxon>rosids</taxon>
        <taxon>malvids</taxon>
        <taxon>Malvales</taxon>
        <taxon>Malvaceae</taxon>
        <taxon>Malvoideae</taxon>
        <taxon>Gossypium</taxon>
    </lineage>
</organism>
<dbReference type="GO" id="GO:0010073">
    <property type="term" value="P:meristem maintenance"/>
    <property type="evidence" value="ECO:0007669"/>
    <property type="project" value="InterPro"/>
</dbReference>
<sequence>MSEDRILQCHIPDLPSPLIETYLRKVGFLHVALVGRECKLDPKLINALMERWRLEMHTFHLPCDECTIILEYVHLQLWLSMDEARIEMAWLQNNFAELAEDLTEEERERYARAYILQIIRVILMPELDDLHRIKLQLPNMNWSIFHLQYTNMWNNLYDFLPTSENIIVLELACDPDYMSWFRIHGKSYLYGEKARRRHPHTSRPRWDPLNLKGDEAGPSSTPTQELTPMTSTPIPTPPSVSWTVGHPSSMWYTSGPSYFSMTVMSMMMYSLSMHEAPTESPLVIQSAYGTQHSYTHSS</sequence>
<feature type="region of interest" description="Disordered" evidence="2">
    <location>
        <begin position="198"/>
        <end position="238"/>
    </location>
</feature>
<gene>
    <name evidence="4" type="ORF">Gogos_021343</name>
</gene>
<evidence type="ECO:0000259" key="3">
    <source>
        <dbReference type="Pfam" id="PF10536"/>
    </source>
</evidence>
<feature type="compositionally biased region" description="Low complexity" evidence="2">
    <location>
        <begin position="227"/>
        <end position="238"/>
    </location>
</feature>
<feature type="domain" description="Aminotransferase-like plant mobile" evidence="3">
    <location>
        <begin position="36"/>
        <end position="109"/>
    </location>
</feature>
<protein>
    <recommendedName>
        <fullName evidence="3">Aminotransferase-like plant mobile domain-containing protein</fullName>
    </recommendedName>
</protein>
<dbReference type="PANTHER" id="PTHR46033:SF8">
    <property type="entry name" value="PROTEIN MAINTENANCE OF MERISTEMS-LIKE"/>
    <property type="match status" value="1"/>
</dbReference>
<evidence type="ECO:0000256" key="1">
    <source>
        <dbReference type="SAM" id="Coils"/>
    </source>
</evidence>
<feature type="coiled-coil region" evidence="1">
    <location>
        <begin position="81"/>
        <end position="108"/>
    </location>
</feature>
<proteinExistence type="predicted"/>
<dbReference type="Proteomes" id="UP000593579">
    <property type="component" value="Unassembled WGS sequence"/>
</dbReference>
<dbReference type="EMBL" id="JABEZY010273477">
    <property type="protein sequence ID" value="MBA0756144.1"/>
    <property type="molecule type" value="Genomic_DNA"/>
</dbReference>
<dbReference type="InterPro" id="IPR019557">
    <property type="entry name" value="AminoTfrase-like_pln_mobile"/>
</dbReference>
<dbReference type="OrthoDB" id="1000528at2759"/>
<keyword evidence="1" id="KW-0175">Coiled coil</keyword>
<dbReference type="AlphaFoldDB" id="A0A7J9D6D9"/>
<evidence type="ECO:0000256" key="2">
    <source>
        <dbReference type="SAM" id="MobiDB-lite"/>
    </source>
</evidence>
<evidence type="ECO:0000313" key="5">
    <source>
        <dbReference type="Proteomes" id="UP000593579"/>
    </source>
</evidence>
<dbReference type="PANTHER" id="PTHR46033">
    <property type="entry name" value="PROTEIN MAIN-LIKE 2"/>
    <property type="match status" value="1"/>
</dbReference>
<name>A0A7J9D6D9_GOSGO</name>